<accession>A0A8S4NLL0</accession>
<evidence type="ECO:0000256" key="3">
    <source>
        <dbReference type="ARBA" id="ARBA00022448"/>
    </source>
</evidence>
<sequence length="439" mass="49946">YAVTSLYLSTLEMDIAGSMCMTYEAADLEYEEFPQCNDPVTLLGEKYSTIYDLEDIKHDFLSRLWFTYRRGFSPIGGTGPTGDTGWGCMLRCGQMMLAQALLLRHLGRDWRWQTEKYDPKYWEIVRMFQDKKNCCYSIHQIASMGVSEGKSVGQWYGPNTIAQVMKKLAVYDEWSSLVVHVAMDNTVIEDDIRVLCSCKPNPNIEEFMLGDKTNTKNNKQKQNKQKDSTSAKTNNLLTNGDCSNSNISSQGQSCQGEGRVEPNKWRPLLLIIPLRLGLTDINMVYAESLKTCLSFRQSVGFIGGKPNHALWFNGHFRDELIYLDPHTTQPAVNLDSMGKTSDETYHCPYTSRMRIKDLDPSVAVGFFCANEADFNDLCQTINKFILSGEKTPMFELHKKRPAHWPPFEPHANLAAGGPSSDYVEIHDRQYDSDDEFELL</sequence>
<proteinExistence type="inferred from homology"/>
<keyword evidence="5 11" id="KW-0645">Protease</keyword>
<dbReference type="InterPro" id="IPR005078">
    <property type="entry name" value="Peptidase_C54"/>
</dbReference>
<evidence type="ECO:0000313" key="14">
    <source>
        <dbReference type="EMBL" id="CAH1782093.1"/>
    </source>
</evidence>
<dbReference type="EMBL" id="CAIIXF020000004">
    <property type="protein sequence ID" value="CAH1782093.1"/>
    <property type="molecule type" value="Genomic_DNA"/>
</dbReference>
<comment type="function">
    <text evidence="11">Cysteine protease that plays a key role in autophagy by mediating both proteolytic activation and delipidation of ATG8 family proteins.</text>
</comment>
<dbReference type="Proteomes" id="UP000749559">
    <property type="component" value="Unassembled WGS sequence"/>
</dbReference>
<dbReference type="OrthoDB" id="2960936at2759"/>
<evidence type="ECO:0000256" key="12">
    <source>
        <dbReference type="SAM" id="MobiDB-lite"/>
    </source>
</evidence>
<dbReference type="PANTHER" id="PTHR22624:SF49">
    <property type="entry name" value="CYSTEINE PROTEASE"/>
    <property type="match status" value="1"/>
</dbReference>
<dbReference type="GO" id="GO:0035973">
    <property type="term" value="P:aggrephagy"/>
    <property type="evidence" value="ECO:0007669"/>
    <property type="project" value="TreeGrafter"/>
</dbReference>
<dbReference type="EC" id="3.4.22.-" evidence="11"/>
<comment type="catalytic activity">
    <reaction evidence="10">
        <text>[protein]-C-terminal L-amino acid-glycyl-phosphatidylethanolamide + H2O = [protein]-C-terminal L-amino acid-glycine + a 1,2-diacyl-sn-glycero-3-phosphoethanolamine</text>
        <dbReference type="Rhea" id="RHEA:67548"/>
        <dbReference type="Rhea" id="RHEA-COMP:17323"/>
        <dbReference type="Rhea" id="RHEA-COMP:17324"/>
        <dbReference type="ChEBI" id="CHEBI:15377"/>
        <dbReference type="ChEBI" id="CHEBI:64612"/>
        <dbReference type="ChEBI" id="CHEBI:172940"/>
        <dbReference type="ChEBI" id="CHEBI:172941"/>
    </reaction>
    <physiologicalReaction direction="left-to-right" evidence="10">
        <dbReference type="Rhea" id="RHEA:67549"/>
    </physiologicalReaction>
</comment>
<evidence type="ECO:0000256" key="5">
    <source>
        <dbReference type="ARBA" id="ARBA00022670"/>
    </source>
</evidence>
<protein>
    <recommendedName>
        <fullName evidence="11">Cysteine protease</fullName>
        <ecNumber evidence="11">3.4.22.-</ecNumber>
    </recommendedName>
</protein>
<feature type="region of interest" description="Disordered" evidence="12">
    <location>
        <begin position="207"/>
        <end position="258"/>
    </location>
</feature>
<dbReference type="GO" id="GO:0004197">
    <property type="term" value="F:cysteine-type endopeptidase activity"/>
    <property type="evidence" value="ECO:0007669"/>
    <property type="project" value="TreeGrafter"/>
</dbReference>
<gene>
    <name evidence="14" type="ORF">OFUS_LOCUS8573</name>
</gene>
<evidence type="ECO:0000256" key="6">
    <source>
        <dbReference type="ARBA" id="ARBA00022801"/>
    </source>
</evidence>
<evidence type="ECO:0000256" key="2">
    <source>
        <dbReference type="ARBA" id="ARBA00010958"/>
    </source>
</evidence>
<keyword evidence="6 11" id="KW-0378">Hydrolase</keyword>
<feature type="domain" description="Peptidase C54 catalytic" evidence="13">
    <location>
        <begin position="54"/>
        <end position="379"/>
    </location>
</feature>
<dbReference type="GO" id="GO:0000423">
    <property type="term" value="P:mitophagy"/>
    <property type="evidence" value="ECO:0007669"/>
    <property type="project" value="TreeGrafter"/>
</dbReference>
<feature type="compositionally biased region" description="Polar residues" evidence="12">
    <location>
        <begin position="230"/>
        <end position="255"/>
    </location>
</feature>
<dbReference type="GO" id="GO:0016485">
    <property type="term" value="P:protein processing"/>
    <property type="evidence" value="ECO:0007669"/>
    <property type="project" value="TreeGrafter"/>
</dbReference>
<comment type="similarity">
    <text evidence="2 11">Belongs to the peptidase C54 family.</text>
</comment>
<comment type="subcellular location">
    <subcellularLocation>
        <location evidence="1 11">Cytoplasm</location>
    </subcellularLocation>
</comment>
<keyword evidence="4 11" id="KW-0963">Cytoplasm</keyword>
<comment type="caution">
    <text evidence="14">The sequence shown here is derived from an EMBL/GenBank/DDBJ whole genome shotgun (WGS) entry which is preliminary data.</text>
</comment>
<dbReference type="GO" id="GO:0019786">
    <property type="term" value="F:protein-phosphatidylethanolamide deconjugating activity"/>
    <property type="evidence" value="ECO:0007669"/>
    <property type="project" value="InterPro"/>
</dbReference>
<feature type="non-terminal residue" evidence="14">
    <location>
        <position position="439"/>
    </location>
</feature>
<evidence type="ECO:0000256" key="1">
    <source>
        <dbReference type="ARBA" id="ARBA00004496"/>
    </source>
</evidence>
<evidence type="ECO:0000256" key="10">
    <source>
        <dbReference type="ARBA" id="ARBA00029362"/>
    </source>
</evidence>
<dbReference type="InterPro" id="IPR038765">
    <property type="entry name" value="Papain-like_cys_pep_sf"/>
</dbReference>
<dbReference type="GO" id="GO:0034727">
    <property type="term" value="P:piecemeal microautophagy of the nucleus"/>
    <property type="evidence" value="ECO:0007669"/>
    <property type="project" value="TreeGrafter"/>
</dbReference>
<dbReference type="AlphaFoldDB" id="A0A8S4NLL0"/>
<evidence type="ECO:0000256" key="8">
    <source>
        <dbReference type="ARBA" id="ARBA00022927"/>
    </source>
</evidence>
<keyword evidence="3" id="KW-0813">Transport</keyword>
<keyword evidence="7" id="KW-0788">Thiol protease</keyword>
<evidence type="ECO:0000256" key="7">
    <source>
        <dbReference type="ARBA" id="ARBA00022807"/>
    </source>
</evidence>
<evidence type="ECO:0000256" key="9">
    <source>
        <dbReference type="ARBA" id="ARBA00023006"/>
    </source>
</evidence>
<dbReference type="GO" id="GO:0015031">
    <property type="term" value="P:protein transport"/>
    <property type="evidence" value="ECO:0007669"/>
    <property type="project" value="UniProtKB-KW"/>
</dbReference>
<name>A0A8S4NLL0_OWEFU</name>
<evidence type="ECO:0000256" key="11">
    <source>
        <dbReference type="RuleBase" id="RU363115"/>
    </source>
</evidence>
<evidence type="ECO:0000313" key="15">
    <source>
        <dbReference type="Proteomes" id="UP000749559"/>
    </source>
</evidence>
<dbReference type="SUPFAM" id="SSF54001">
    <property type="entry name" value="Cysteine proteinases"/>
    <property type="match status" value="1"/>
</dbReference>
<dbReference type="GO" id="GO:0000045">
    <property type="term" value="P:autophagosome assembly"/>
    <property type="evidence" value="ECO:0007669"/>
    <property type="project" value="TreeGrafter"/>
</dbReference>
<reference evidence="14" key="1">
    <citation type="submission" date="2022-03" db="EMBL/GenBank/DDBJ databases">
        <authorList>
            <person name="Martin C."/>
        </authorList>
    </citation>
    <scope>NUCLEOTIDE SEQUENCE</scope>
</reference>
<dbReference type="InterPro" id="IPR046792">
    <property type="entry name" value="Peptidase_C54_cat"/>
</dbReference>
<evidence type="ECO:0000256" key="4">
    <source>
        <dbReference type="ARBA" id="ARBA00022490"/>
    </source>
</evidence>
<evidence type="ECO:0000259" key="13">
    <source>
        <dbReference type="Pfam" id="PF03416"/>
    </source>
</evidence>
<organism evidence="14 15">
    <name type="scientific">Owenia fusiformis</name>
    <name type="common">Polychaete worm</name>
    <dbReference type="NCBI Taxonomy" id="6347"/>
    <lineage>
        <taxon>Eukaryota</taxon>
        <taxon>Metazoa</taxon>
        <taxon>Spiralia</taxon>
        <taxon>Lophotrochozoa</taxon>
        <taxon>Annelida</taxon>
        <taxon>Polychaeta</taxon>
        <taxon>Sedentaria</taxon>
        <taxon>Canalipalpata</taxon>
        <taxon>Sabellida</taxon>
        <taxon>Oweniida</taxon>
        <taxon>Oweniidae</taxon>
        <taxon>Owenia</taxon>
    </lineage>
</organism>
<keyword evidence="9 11" id="KW-0072">Autophagy</keyword>
<dbReference type="PANTHER" id="PTHR22624">
    <property type="entry name" value="CYSTEINE PROTEASE ATG4"/>
    <property type="match status" value="1"/>
</dbReference>
<keyword evidence="8 11" id="KW-0653">Protein transport</keyword>
<dbReference type="GO" id="GO:0005737">
    <property type="term" value="C:cytoplasm"/>
    <property type="evidence" value="ECO:0007669"/>
    <property type="project" value="UniProtKB-SubCell"/>
</dbReference>
<dbReference type="Pfam" id="PF03416">
    <property type="entry name" value="Peptidase_C54"/>
    <property type="match status" value="1"/>
</dbReference>
<keyword evidence="15" id="KW-1185">Reference proteome</keyword>